<accession>A0A2P2QZ12</accession>
<dbReference type="EMBL" id="GGEC01091748">
    <property type="protein sequence ID" value="MBX72232.1"/>
    <property type="molecule type" value="Transcribed_RNA"/>
</dbReference>
<organism evidence="1">
    <name type="scientific">Rhizophora mucronata</name>
    <name type="common">Asiatic mangrove</name>
    <dbReference type="NCBI Taxonomy" id="61149"/>
    <lineage>
        <taxon>Eukaryota</taxon>
        <taxon>Viridiplantae</taxon>
        <taxon>Streptophyta</taxon>
        <taxon>Embryophyta</taxon>
        <taxon>Tracheophyta</taxon>
        <taxon>Spermatophyta</taxon>
        <taxon>Magnoliopsida</taxon>
        <taxon>eudicotyledons</taxon>
        <taxon>Gunneridae</taxon>
        <taxon>Pentapetalae</taxon>
        <taxon>rosids</taxon>
        <taxon>fabids</taxon>
        <taxon>Malpighiales</taxon>
        <taxon>Rhizophoraceae</taxon>
        <taxon>Rhizophora</taxon>
    </lineage>
</organism>
<protein>
    <submittedName>
        <fullName evidence="1">Uncharacterized protein</fullName>
    </submittedName>
</protein>
<proteinExistence type="predicted"/>
<evidence type="ECO:0000313" key="1">
    <source>
        <dbReference type="EMBL" id="MBX72232.1"/>
    </source>
</evidence>
<sequence length="32" mass="3643">MQNNNNNNFIGSIIRIYNANHAELQISQPNSL</sequence>
<reference evidence="1" key="1">
    <citation type="submission" date="2018-02" db="EMBL/GenBank/DDBJ databases">
        <title>Rhizophora mucronata_Transcriptome.</title>
        <authorList>
            <person name="Meera S.P."/>
            <person name="Sreeshan A."/>
            <person name="Augustine A."/>
        </authorList>
    </citation>
    <scope>NUCLEOTIDE SEQUENCE</scope>
    <source>
        <tissue evidence="1">Leaf</tissue>
    </source>
</reference>
<dbReference type="AlphaFoldDB" id="A0A2P2QZ12"/>
<name>A0A2P2QZ12_RHIMU</name>